<feature type="compositionally biased region" description="Basic and acidic residues" evidence="1">
    <location>
        <begin position="150"/>
        <end position="160"/>
    </location>
</feature>
<dbReference type="PANTHER" id="PTHR41142">
    <property type="entry name" value="SI:DKEY-16J16.4"/>
    <property type="match status" value="1"/>
</dbReference>
<dbReference type="RefSeq" id="XP_032803969.1">
    <property type="nucleotide sequence ID" value="XM_032948078.1"/>
</dbReference>
<accession>A0AAJ7SRN1</accession>
<feature type="region of interest" description="Disordered" evidence="1">
    <location>
        <begin position="14"/>
        <end position="104"/>
    </location>
</feature>
<proteinExistence type="predicted"/>
<evidence type="ECO:0000256" key="1">
    <source>
        <dbReference type="SAM" id="MobiDB-lite"/>
    </source>
</evidence>
<dbReference type="PANTHER" id="PTHR41142:SF1">
    <property type="entry name" value="SI:DKEY-16J16.4"/>
    <property type="match status" value="1"/>
</dbReference>
<dbReference type="KEGG" id="pmrn:116939550"/>
<keyword evidence="2" id="KW-1185">Reference proteome</keyword>
<sequence>MYLICAQSWQQQQHQHHHHHHQHHQSSSGAALPRWRRSDDDDEYEAEEEEEDDDVDEEDEEVGGGRVGTNQRRETERRQQQQQRARRQGPSRSARNPAGPARPVRMITVLTKKLRAHTIDEVQPLQLKVTHSSSEEEEDDSEDENQELAQIDRERRRLGEEVTPLALSRQQNSRETPPLPGPRPMARADSRLERPSSEEELESIITARERMAAAAPLSSVPGCAVLPIGGAGAVAAVVVAPAAAAAAAGGGGGGGGGGTIGFVAAMPEKRKWCQVGAGRACQPERASSSDEEVKDLCTSKAFRPIQQNGQDCASPLLFSASPPRCLQPVVWSPRGARLTLSALDQASPCKRHKQALAEQHTRRPSLDFEKMQQRMLLKKHCASRTRLVKIRSVSTGPRYICDPSVFAFRSLSTLNPMAPMTPVEEPSCA</sequence>
<name>A0AAJ7SRN1_PETMA</name>
<feature type="compositionally biased region" description="Basic residues" evidence="1">
    <location>
        <begin position="14"/>
        <end position="24"/>
    </location>
</feature>
<gene>
    <name evidence="3" type="primary">LOC116939550</name>
</gene>
<feature type="compositionally biased region" description="Acidic residues" evidence="1">
    <location>
        <begin position="135"/>
        <end position="146"/>
    </location>
</feature>
<dbReference type="Proteomes" id="UP001318040">
    <property type="component" value="Chromosome 6"/>
</dbReference>
<feature type="compositionally biased region" description="Acidic residues" evidence="1">
    <location>
        <begin position="40"/>
        <end position="62"/>
    </location>
</feature>
<evidence type="ECO:0000313" key="2">
    <source>
        <dbReference type="Proteomes" id="UP001318040"/>
    </source>
</evidence>
<dbReference type="AlphaFoldDB" id="A0AAJ7SRN1"/>
<feature type="compositionally biased region" description="Basic and acidic residues" evidence="1">
    <location>
        <begin position="186"/>
        <end position="197"/>
    </location>
</feature>
<feature type="region of interest" description="Disordered" evidence="1">
    <location>
        <begin position="125"/>
        <end position="200"/>
    </location>
</feature>
<protein>
    <submittedName>
        <fullName evidence="3">Uncharacterized protein LOC116939550</fullName>
    </submittedName>
</protein>
<evidence type="ECO:0000313" key="3">
    <source>
        <dbReference type="RefSeq" id="XP_032803969.1"/>
    </source>
</evidence>
<organism evidence="2 3">
    <name type="scientific">Petromyzon marinus</name>
    <name type="common">Sea lamprey</name>
    <dbReference type="NCBI Taxonomy" id="7757"/>
    <lineage>
        <taxon>Eukaryota</taxon>
        <taxon>Metazoa</taxon>
        <taxon>Chordata</taxon>
        <taxon>Craniata</taxon>
        <taxon>Vertebrata</taxon>
        <taxon>Cyclostomata</taxon>
        <taxon>Hyperoartia</taxon>
        <taxon>Petromyzontiformes</taxon>
        <taxon>Petromyzontidae</taxon>
        <taxon>Petromyzon</taxon>
    </lineage>
</organism>
<reference evidence="3" key="1">
    <citation type="submission" date="2025-08" db="UniProtKB">
        <authorList>
            <consortium name="RefSeq"/>
        </authorList>
    </citation>
    <scope>IDENTIFICATION</scope>
    <source>
        <tissue evidence="3">Sperm</tissue>
    </source>
</reference>